<dbReference type="EMBL" id="BKCJ010005908">
    <property type="protein sequence ID" value="GEU69284.1"/>
    <property type="molecule type" value="Genomic_DNA"/>
</dbReference>
<proteinExistence type="predicted"/>
<comment type="caution">
    <text evidence="1">The sequence shown here is derived from an EMBL/GenBank/DDBJ whole genome shotgun (WGS) entry which is preliminary data.</text>
</comment>
<reference evidence="1" key="1">
    <citation type="journal article" date="2019" name="Sci. Rep.">
        <title>Draft genome of Tanacetum cinerariifolium, the natural source of mosquito coil.</title>
        <authorList>
            <person name="Yamashiro T."/>
            <person name="Shiraishi A."/>
            <person name="Satake H."/>
            <person name="Nakayama K."/>
        </authorList>
    </citation>
    <scope>NUCLEOTIDE SEQUENCE</scope>
</reference>
<sequence length="296" mass="34380">MTKFKSLNKFLKQRALYHALMKSILEDEDAMDEEETMFEAGDTQEPQNQEQYMGNTNDHPNVKAALKHGWPPQTWIIKIAQAEKPPLSFDELMSTPIDFSAYVMNHLKIDKLTQGHLVGPTFNLLKATCKSRKEYPFDLRKPLPLFMVQGRQVVHVDYFINNDLEYLWGRSSSKKYTNSTTKTKAAKYDIPGIKGMVLSRIVILKRVEDLQLGVKSYQKKLNITKPRTFKSDISNKTPCTAYNNPQRIIYVDKYNRNRLIRSDELYKFSDGTLTSVRTVIHDIASNLRMDYLSKRR</sequence>
<evidence type="ECO:0000313" key="1">
    <source>
        <dbReference type="EMBL" id="GEU69284.1"/>
    </source>
</evidence>
<name>A0A6L2M9Q5_TANCI</name>
<protein>
    <submittedName>
        <fullName evidence="1">Uncharacterized protein</fullName>
    </submittedName>
</protein>
<organism evidence="1">
    <name type="scientific">Tanacetum cinerariifolium</name>
    <name type="common">Dalmatian daisy</name>
    <name type="synonym">Chrysanthemum cinerariifolium</name>
    <dbReference type="NCBI Taxonomy" id="118510"/>
    <lineage>
        <taxon>Eukaryota</taxon>
        <taxon>Viridiplantae</taxon>
        <taxon>Streptophyta</taxon>
        <taxon>Embryophyta</taxon>
        <taxon>Tracheophyta</taxon>
        <taxon>Spermatophyta</taxon>
        <taxon>Magnoliopsida</taxon>
        <taxon>eudicotyledons</taxon>
        <taxon>Gunneridae</taxon>
        <taxon>Pentapetalae</taxon>
        <taxon>asterids</taxon>
        <taxon>campanulids</taxon>
        <taxon>Asterales</taxon>
        <taxon>Asteraceae</taxon>
        <taxon>Asteroideae</taxon>
        <taxon>Anthemideae</taxon>
        <taxon>Anthemidinae</taxon>
        <taxon>Tanacetum</taxon>
    </lineage>
</organism>
<dbReference type="AlphaFoldDB" id="A0A6L2M9Q5"/>
<gene>
    <name evidence="1" type="ORF">Tci_041262</name>
</gene>
<accession>A0A6L2M9Q5</accession>